<feature type="compositionally biased region" description="Basic and acidic residues" evidence="1">
    <location>
        <begin position="156"/>
        <end position="170"/>
    </location>
</feature>
<reference evidence="2 3" key="1">
    <citation type="journal article" date="2016" name="Nat. Commun.">
        <title>Extremotolerant tardigrade genome and improved radiotolerance of human cultured cells by tardigrade-unique protein.</title>
        <authorList>
            <person name="Hashimoto T."/>
            <person name="Horikawa D.D."/>
            <person name="Saito Y."/>
            <person name="Kuwahara H."/>
            <person name="Kozuka-Hata H."/>
            <person name="Shin-I T."/>
            <person name="Minakuchi Y."/>
            <person name="Ohishi K."/>
            <person name="Motoyama A."/>
            <person name="Aizu T."/>
            <person name="Enomoto A."/>
            <person name="Kondo K."/>
            <person name="Tanaka S."/>
            <person name="Hara Y."/>
            <person name="Koshikawa S."/>
            <person name="Sagara H."/>
            <person name="Miura T."/>
            <person name="Yokobori S."/>
            <person name="Miyagawa K."/>
            <person name="Suzuki Y."/>
            <person name="Kubo T."/>
            <person name="Oyama M."/>
            <person name="Kohara Y."/>
            <person name="Fujiyama A."/>
            <person name="Arakawa K."/>
            <person name="Katayama T."/>
            <person name="Toyoda A."/>
            <person name="Kunieda T."/>
        </authorList>
    </citation>
    <scope>NUCLEOTIDE SEQUENCE [LARGE SCALE GENOMIC DNA]</scope>
    <source>
        <strain evidence="2 3">YOKOZUNA-1</strain>
    </source>
</reference>
<dbReference type="AlphaFoldDB" id="A0A1D1VZ24"/>
<evidence type="ECO:0000313" key="3">
    <source>
        <dbReference type="Proteomes" id="UP000186922"/>
    </source>
</evidence>
<evidence type="ECO:0000256" key="1">
    <source>
        <dbReference type="SAM" id="MobiDB-lite"/>
    </source>
</evidence>
<sequence>MTDTADGGAIYDLCGFKAASAGSLKRHRGKGKCLKSQKTQEDRTVVLEQTPTCNAGEPPAEEPIQPRRPPPTLYRIPHGARAAAAAAYGTSIRECIRSNTRESWSTLLRFPSVAFRQPGKNQRTKKSLSSIVKENESRPAGGEQAVAKPLKKKQKKMDEDSELKRRVEQKRNDCDVSGAVRILASDDVMAPVTTETLEALRAKHPLEQDSVAFPLKESLVPPVGPVTSEEVINATVSIPNGSAGGPDGLRPQHLKDMLKGVRDPASTELAESLALLITLMLERKVPDDICPVLYGVSLTALLKKDGGIGSIAVGNTLR</sequence>
<feature type="region of interest" description="Disordered" evidence="1">
    <location>
        <begin position="23"/>
        <end position="45"/>
    </location>
</feature>
<evidence type="ECO:0000313" key="2">
    <source>
        <dbReference type="EMBL" id="GAV06645.1"/>
    </source>
</evidence>
<keyword evidence="3" id="KW-1185">Reference proteome</keyword>
<name>A0A1D1VZ24_RAMVA</name>
<protein>
    <submittedName>
        <fullName evidence="2">Uncharacterized protein</fullName>
    </submittedName>
</protein>
<comment type="caution">
    <text evidence="2">The sequence shown here is derived from an EMBL/GenBank/DDBJ whole genome shotgun (WGS) entry which is preliminary data.</text>
</comment>
<accession>A0A1D1VZ24</accession>
<proteinExistence type="predicted"/>
<feature type="compositionally biased region" description="Basic residues" evidence="1">
    <location>
        <begin position="24"/>
        <end position="35"/>
    </location>
</feature>
<gene>
    <name evidence="2" type="primary">RvY_16601-1</name>
    <name evidence="2" type="synonym">RvY_16601.1</name>
    <name evidence="2" type="ORF">RvY_16601</name>
</gene>
<organism evidence="2 3">
    <name type="scientific">Ramazzottius varieornatus</name>
    <name type="common">Water bear</name>
    <name type="synonym">Tardigrade</name>
    <dbReference type="NCBI Taxonomy" id="947166"/>
    <lineage>
        <taxon>Eukaryota</taxon>
        <taxon>Metazoa</taxon>
        <taxon>Ecdysozoa</taxon>
        <taxon>Tardigrada</taxon>
        <taxon>Eutardigrada</taxon>
        <taxon>Parachela</taxon>
        <taxon>Hypsibioidea</taxon>
        <taxon>Ramazzottiidae</taxon>
        <taxon>Ramazzottius</taxon>
    </lineage>
</organism>
<dbReference type="EMBL" id="BDGG01000014">
    <property type="protein sequence ID" value="GAV06645.1"/>
    <property type="molecule type" value="Genomic_DNA"/>
</dbReference>
<feature type="region of interest" description="Disordered" evidence="1">
    <location>
        <begin position="118"/>
        <end position="170"/>
    </location>
</feature>
<dbReference type="OrthoDB" id="7485566at2759"/>
<dbReference type="Proteomes" id="UP000186922">
    <property type="component" value="Unassembled WGS sequence"/>
</dbReference>